<dbReference type="InterPro" id="IPR023049">
    <property type="entry name" value="GlgC_bac"/>
</dbReference>
<dbReference type="Pfam" id="PF24894">
    <property type="entry name" value="Hexapep_GlmU"/>
    <property type="match status" value="1"/>
</dbReference>
<dbReference type="AlphaFoldDB" id="A0A517P3H6"/>
<evidence type="ECO:0000259" key="10">
    <source>
        <dbReference type="Pfam" id="PF00483"/>
    </source>
</evidence>
<dbReference type="NCBIfam" id="TIGR02091">
    <property type="entry name" value="glgC"/>
    <property type="match status" value="1"/>
</dbReference>
<proteinExistence type="inferred from homology"/>
<evidence type="ECO:0000259" key="11">
    <source>
        <dbReference type="Pfam" id="PF24894"/>
    </source>
</evidence>
<dbReference type="Pfam" id="PF00483">
    <property type="entry name" value="NTP_transferase"/>
    <property type="match status" value="1"/>
</dbReference>
<dbReference type="Proteomes" id="UP000319817">
    <property type="component" value="Chromosome"/>
</dbReference>
<dbReference type="InterPro" id="IPR011004">
    <property type="entry name" value="Trimer_LpxA-like_sf"/>
</dbReference>
<dbReference type="CDD" id="cd04651">
    <property type="entry name" value="LbH_G1P_AT_C"/>
    <property type="match status" value="1"/>
</dbReference>
<dbReference type="InterPro" id="IPR029044">
    <property type="entry name" value="Nucleotide-diphossugar_trans"/>
</dbReference>
<dbReference type="GO" id="GO:0005978">
    <property type="term" value="P:glycogen biosynthetic process"/>
    <property type="evidence" value="ECO:0007669"/>
    <property type="project" value="UniProtKB-UniRule"/>
</dbReference>
<evidence type="ECO:0000256" key="6">
    <source>
        <dbReference type="ARBA" id="ARBA00022840"/>
    </source>
</evidence>
<dbReference type="SUPFAM" id="SSF53448">
    <property type="entry name" value="Nucleotide-diphospho-sugar transferases"/>
    <property type="match status" value="1"/>
</dbReference>
<feature type="binding site" evidence="9">
    <location>
        <begin position="178"/>
        <end position="179"/>
    </location>
    <ligand>
        <name>alpha-D-glucose 1-phosphate</name>
        <dbReference type="ChEBI" id="CHEBI:58601"/>
    </ligand>
</feature>
<keyword evidence="5 9" id="KW-0547">Nucleotide-binding</keyword>
<dbReference type="RefSeq" id="WP_145421917.1">
    <property type="nucleotide sequence ID" value="NZ_CP036526.1"/>
</dbReference>
<feature type="binding site" evidence="9">
    <location>
        <position position="163"/>
    </location>
    <ligand>
        <name>alpha-D-glucose 1-phosphate</name>
        <dbReference type="ChEBI" id="CHEBI:58601"/>
    </ligand>
</feature>
<evidence type="ECO:0000256" key="1">
    <source>
        <dbReference type="ARBA" id="ARBA00010443"/>
    </source>
</evidence>
<feature type="site" description="Could play a key role in the communication between the regulatory and the substrate sites" evidence="9">
    <location>
        <position position="58"/>
    </location>
</feature>
<dbReference type="NCBIfam" id="NF001947">
    <property type="entry name" value="PRK00725.1"/>
    <property type="match status" value="1"/>
</dbReference>
<dbReference type="EMBL" id="CP036526">
    <property type="protein sequence ID" value="QDT13921.1"/>
    <property type="molecule type" value="Genomic_DNA"/>
</dbReference>
<dbReference type="GO" id="GO:0008878">
    <property type="term" value="F:glucose-1-phosphate adenylyltransferase activity"/>
    <property type="evidence" value="ECO:0007669"/>
    <property type="project" value="UniProtKB-UniRule"/>
</dbReference>
<keyword evidence="7 9" id="KW-0320">Glycogen biosynthesis</keyword>
<evidence type="ECO:0000256" key="9">
    <source>
        <dbReference type="HAMAP-Rule" id="MF_00624"/>
    </source>
</evidence>
<reference evidence="12 13" key="1">
    <citation type="submission" date="2019-02" db="EMBL/GenBank/DDBJ databases">
        <title>Deep-cultivation of Planctomycetes and their phenomic and genomic characterization uncovers novel biology.</title>
        <authorList>
            <person name="Wiegand S."/>
            <person name="Jogler M."/>
            <person name="Boedeker C."/>
            <person name="Pinto D."/>
            <person name="Vollmers J."/>
            <person name="Rivas-Marin E."/>
            <person name="Kohn T."/>
            <person name="Peeters S.H."/>
            <person name="Heuer A."/>
            <person name="Rast P."/>
            <person name="Oberbeckmann S."/>
            <person name="Bunk B."/>
            <person name="Jeske O."/>
            <person name="Meyerdierks A."/>
            <person name="Storesund J.E."/>
            <person name="Kallscheuer N."/>
            <person name="Luecker S."/>
            <person name="Lage O.M."/>
            <person name="Pohl T."/>
            <person name="Merkel B.J."/>
            <person name="Hornburger P."/>
            <person name="Mueller R.-W."/>
            <person name="Bruemmer F."/>
            <person name="Labrenz M."/>
            <person name="Spormann A.M."/>
            <person name="Op den Camp H."/>
            <person name="Overmann J."/>
            <person name="Amann R."/>
            <person name="Jetten M.S.M."/>
            <person name="Mascher T."/>
            <person name="Medema M.H."/>
            <person name="Devos D.P."/>
            <person name="Kaster A.-K."/>
            <person name="Ovreas L."/>
            <person name="Rohde M."/>
            <person name="Galperin M.Y."/>
            <person name="Jogler C."/>
        </authorList>
    </citation>
    <scope>NUCLEOTIDE SEQUENCE [LARGE SCALE GENOMIC DNA]</scope>
    <source>
        <strain evidence="12 13">K23_9</strain>
    </source>
</reference>
<comment type="catalytic activity">
    <reaction evidence="9">
        <text>alpha-D-glucose 1-phosphate + ATP + H(+) = ADP-alpha-D-glucose + diphosphate</text>
        <dbReference type="Rhea" id="RHEA:12120"/>
        <dbReference type="ChEBI" id="CHEBI:15378"/>
        <dbReference type="ChEBI" id="CHEBI:30616"/>
        <dbReference type="ChEBI" id="CHEBI:33019"/>
        <dbReference type="ChEBI" id="CHEBI:57498"/>
        <dbReference type="ChEBI" id="CHEBI:58601"/>
        <dbReference type="EC" id="2.7.7.27"/>
    </reaction>
</comment>
<feature type="binding site" evidence="9">
    <location>
        <position position="98"/>
    </location>
    <ligand>
        <name>alpha-D-glucose 1-phosphate</name>
        <dbReference type="ChEBI" id="CHEBI:58601"/>
    </ligand>
</feature>
<comment type="subunit">
    <text evidence="9">Homotetramer.</text>
</comment>
<feature type="binding site" evidence="9">
    <location>
        <position position="196"/>
    </location>
    <ligand>
        <name>alpha-D-glucose 1-phosphate</name>
        <dbReference type="ChEBI" id="CHEBI:58601"/>
    </ligand>
</feature>
<dbReference type="HAMAP" id="MF_00624">
    <property type="entry name" value="GlgC"/>
    <property type="match status" value="1"/>
</dbReference>
<keyword evidence="6 9" id="KW-0067">ATP-binding</keyword>
<sequence length="425" mass="47632">MRDTLTVILAGGRGSRLEPLTRDRAKPAVPFGGLYRIIDFVLSNCLNSDMRRLLLLTQYKAQSLDRHINVAWRNYFCRELGEFIDVVPPQQRIDDNWYQGTADAVYQNIYAIEREQPEDVVVLAGDHIYKMNYKTMVDFHRKTGSDITVGALRVGRDAAREFGVMQVDLDNQITGFQEKPDDPMPTPDDPDICLASMGIYVFNARFLYEALCADATREDSDHDFGKNIIPGAIADGFKVSAFPFLDENRKRDAYWRDVGTIDAYYEATMDLIDVDPLLNLYDQKWPVRAHQPMLPPPKFVFGSESRGTTRRGQALDSIVCQGAILSGGSVARSIIGPNVRVNSYAHVEDSILFDEVVVGRRSRLKRVIVDKGVQIPPETEIGYDRKADLARGFTVTDSGLVVIARGELIQSQSDQSETLSAEPGL</sequence>
<keyword evidence="13" id="KW-1185">Reference proteome</keyword>
<dbReference type="PROSITE" id="PS00809">
    <property type="entry name" value="ADP_GLC_PYROPHOSPH_2"/>
    <property type="match status" value="1"/>
</dbReference>
<evidence type="ECO:0000256" key="3">
    <source>
        <dbReference type="ARBA" id="ARBA00022679"/>
    </source>
</evidence>
<evidence type="ECO:0000256" key="2">
    <source>
        <dbReference type="ARBA" id="ARBA00022600"/>
    </source>
</evidence>
<name>A0A517P3H6_9BACT</name>
<keyword evidence="4 9" id="KW-0548">Nucleotidyltransferase</keyword>
<dbReference type="SUPFAM" id="SSF51161">
    <property type="entry name" value="Trimeric LpxA-like enzymes"/>
    <property type="match status" value="1"/>
</dbReference>
<keyword evidence="2 9" id="KW-0321">Glycogen metabolism</keyword>
<dbReference type="OrthoDB" id="9801810at2"/>
<comment type="function">
    <text evidence="9">Involved in the biosynthesis of ADP-glucose, a building block required for the elongation reactions to produce glycogen. Catalyzes the reaction between ATP and alpha-D-glucose 1-phosphate (G1P) to produce pyrophosphate and ADP-Glc.</text>
</comment>
<organism evidence="12 13">
    <name type="scientific">Stieleria marina</name>
    <dbReference type="NCBI Taxonomy" id="1930275"/>
    <lineage>
        <taxon>Bacteria</taxon>
        <taxon>Pseudomonadati</taxon>
        <taxon>Planctomycetota</taxon>
        <taxon>Planctomycetia</taxon>
        <taxon>Pirellulales</taxon>
        <taxon>Pirellulaceae</taxon>
        <taxon>Stieleria</taxon>
    </lineage>
</organism>
<evidence type="ECO:0000256" key="7">
    <source>
        <dbReference type="ARBA" id="ARBA00023056"/>
    </source>
</evidence>
<accession>A0A517P3H6</accession>
<dbReference type="NCBIfam" id="NF002023">
    <property type="entry name" value="PRK00844.1"/>
    <property type="match status" value="1"/>
</dbReference>
<dbReference type="InterPro" id="IPR056818">
    <property type="entry name" value="GlmU/GlgC-like_hexapep"/>
</dbReference>
<dbReference type="PANTHER" id="PTHR43523:SF2">
    <property type="entry name" value="GLUCOSE-1-PHOSPHATE ADENYLYLTRANSFERASE"/>
    <property type="match status" value="1"/>
</dbReference>
<dbReference type="UniPathway" id="UPA00164"/>
<keyword evidence="8 9" id="KW-0119">Carbohydrate metabolism</keyword>
<evidence type="ECO:0000256" key="8">
    <source>
        <dbReference type="ARBA" id="ARBA00023277"/>
    </source>
</evidence>
<dbReference type="CDD" id="cd02508">
    <property type="entry name" value="ADP_Glucose_PP"/>
    <property type="match status" value="1"/>
</dbReference>
<dbReference type="EC" id="2.7.7.27" evidence="9"/>
<protein>
    <recommendedName>
        <fullName evidence="9">Glucose-1-phosphate adenylyltransferase</fullName>
        <ecNumber evidence="9">2.7.7.27</ecNumber>
    </recommendedName>
    <alternativeName>
        <fullName evidence="9">ADP-glucose pyrophosphorylase</fullName>
        <shortName evidence="9">ADPGlc PPase</shortName>
    </alternativeName>
    <alternativeName>
        <fullName evidence="9">ADP-glucose synthase</fullName>
    </alternativeName>
</protein>
<dbReference type="PROSITE" id="PS00810">
    <property type="entry name" value="ADP_GLC_PYROPHOSPH_3"/>
    <property type="match status" value="1"/>
</dbReference>
<comment type="pathway">
    <text evidence="9">Glycan biosynthesis; glycogen biosynthesis.</text>
</comment>
<keyword evidence="3 9" id="KW-0808">Transferase</keyword>
<feature type="domain" description="Glucose-1-phosphate adenylyltransferase/Bifunctional protein GlmU-like C-terminal hexapeptide" evidence="11">
    <location>
        <begin position="295"/>
        <end position="403"/>
    </location>
</feature>
<dbReference type="GO" id="GO:0005524">
    <property type="term" value="F:ATP binding"/>
    <property type="evidence" value="ECO:0007669"/>
    <property type="project" value="UniProtKB-KW"/>
</dbReference>
<dbReference type="InterPro" id="IPR005836">
    <property type="entry name" value="ADP_Glu_pyroP_CS"/>
</dbReference>
<dbReference type="Gene3D" id="3.90.550.10">
    <property type="entry name" value="Spore Coat Polysaccharide Biosynthesis Protein SpsA, Chain A"/>
    <property type="match status" value="1"/>
</dbReference>
<dbReference type="PROSITE" id="PS00808">
    <property type="entry name" value="ADP_GLC_PYROPHOSPH_1"/>
    <property type="match status" value="1"/>
</dbReference>
<feature type="site" description="Could play a key role in the communication between the regulatory and the substrate sites" evidence="9">
    <location>
        <position position="97"/>
    </location>
</feature>
<comment type="similarity">
    <text evidence="1 9">Belongs to the bacterial/plant glucose-1-phosphate adenylyltransferase family.</text>
</comment>
<evidence type="ECO:0000313" key="12">
    <source>
        <dbReference type="EMBL" id="QDT13921.1"/>
    </source>
</evidence>
<evidence type="ECO:0000256" key="5">
    <source>
        <dbReference type="ARBA" id="ARBA00022741"/>
    </source>
</evidence>
<evidence type="ECO:0000256" key="4">
    <source>
        <dbReference type="ARBA" id="ARBA00022695"/>
    </source>
</evidence>
<dbReference type="InterPro" id="IPR005835">
    <property type="entry name" value="NTP_transferase_dom"/>
</dbReference>
<dbReference type="PANTHER" id="PTHR43523">
    <property type="entry name" value="GLUCOSE-1-PHOSPHATE ADENYLYLTRANSFERASE-RELATED"/>
    <property type="match status" value="1"/>
</dbReference>
<evidence type="ECO:0000313" key="13">
    <source>
        <dbReference type="Proteomes" id="UP000319817"/>
    </source>
</evidence>
<dbReference type="InterPro" id="IPR011831">
    <property type="entry name" value="ADP-Glc_PPase"/>
</dbReference>
<gene>
    <name evidence="12" type="primary">glgC_2</name>
    <name evidence="9" type="synonym">glgC</name>
    <name evidence="12" type="ORF">K239x_59410</name>
</gene>
<dbReference type="Gene3D" id="2.160.10.10">
    <property type="entry name" value="Hexapeptide repeat proteins"/>
    <property type="match status" value="1"/>
</dbReference>
<feature type="domain" description="Nucleotidyl transferase" evidence="10">
    <location>
        <begin position="6"/>
        <end position="272"/>
    </location>
</feature>